<organism evidence="1">
    <name type="scientific">Rhizophora mucronata</name>
    <name type="common">Asiatic mangrove</name>
    <dbReference type="NCBI Taxonomy" id="61149"/>
    <lineage>
        <taxon>Eukaryota</taxon>
        <taxon>Viridiplantae</taxon>
        <taxon>Streptophyta</taxon>
        <taxon>Embryophyta</taxon>
        <taxon>Tracheophyta</taxon>
        <taxon>Spermatophyta</taxon>
        <taxon>Magnoliopsida</taxon>
        <taxon>eudicotyledons</taxon>
        <taxon>Gunneridae</taxon>
        <taxon>Pentapetalae</taxon>
        <taxon>rosids</taxon>
        <taxon>fabids</taxon>
        <taxon>Malpighiales</taxon>
        <taxon>Rhizophoraceae</taxon>
        <taxon>Rhizophora</taxon>
    </lineage>
</organism>
<reference evidence="1" key="1">
    <citation type="submission" date="2018-02" db="EMBL/GenBank/DDBJ databases">
        <title>Rhizophora mucronata_Transcriptome.</title>
        <authorList>
            <person name="Meera S.P."/>
            <person name="Sreeshan A."/>
            <person name="Augustine A."/>
        </authorList>
    </citation>
    <scope>NUCLEOTIDE SEQUENCE</scope>
    <source>
        <tissue evidence="1">Leaf</tissue>
    </source>
</reference>
<protein>
    <submittedName>
        <fullName evidence="1">Uncharacterized protein</fullName>
    </submittedName>
</protein>
<accession>A0A2P2JIH2</accession>
<dbReference type="EMBL" id="GGEC01012778">
    <property type="protein sequence ID" value="MBW93261.1"/>
    <property type="molecule type" value="Transcribed_RNA"/>
</dbReference>
<evidence type="ECO:0000313" key="1">
    <source>
        <dbReference type="EMBL" id="MBW93261.1"/>
    </source>
</evidence>
<proteinExistence type="predicted"/>
<dbReference type="AlphaFoldDB" id="A0A2P2JIH2"/>
<sequence>MRISDQVDWLCAGHFSALDTAVNSLVCNHEYWCITISLFSLS</sequence>
<name>A0A2P2JIH2_RHIMU</name>